<evidence type="ECO:0000313" key="2">
    <source>
        <dbReference type="EMBL" id="QIW62018.1"/>
    </source>
</evidence>
<dbReference type="Proteomes" id="UP000503310">
    <property type="component" value="Chromosome"/>
</dbReference>
<dbReference type="EMBL" id="CP047225">
    <property type="protein sequence ID" value="QIW62018.1"/>
    <property type="molecule type" value="Genomic_DNA"/>
</dbReference>
<dbReference type="AlphaFoldDB" id="A0A6H0V219"/>
<feature type="transmembrane region" description="Helical" evidence="1">
    <location>
        <begin position="102"/>
        <end position="123"/>
    </location>
</feature>
<gene>
    <name evidence="2" type="ORF">GOQ20_00855</name>
</gene>
<evidence type="ECO:0000256" key="1">
    <source>
        <dbReference type="SAM" id="Phobius"/>
    </source>
</evidence>
<sequence length="234" mass="27474">MKIVSTKYLNKTRDFFLNNSYLKRKILLLLVSIFSLISLILLSILYIKFKQRVDEEFTFLSGSFFSEADKKSYESNPEKFLLFKETNSRSFQLLKIFSGLNFSLITLFSLNVIITAIMIVYLLKNKDNGDYLFKYIILISSLTFILTFFLISLQPSETSRIEQIVVGNNKMRITVTMQKMSYMLAWITLLFSFCCLTFSIMAKRRYGFLTKDITLNKKEIETQQLKEQINEILN</sequence>
<feature type="transmembrane region" description="Helical" evidence="1">
    <location>
        <begin position="135"/>
        <end position="153"/>
    </location>
</feature>
<name>A0A6H0V219_9BACT</name>
<feature type="transmembrane region" description="Helical" evidence="1">
    <location>
        <begin position="180"/>
        <end position="201"/>
    </location>
</feature>
<feature type="transmembrane region" description="Helical" evidence="1">
    <location>
        <begin position="26"/>
        <end position="47"/>
    </location>
</feature>
<evidence type="ECO:0000313" key="3">
    <source>
        <dbReference type="Proteomes" id="UP000503310"/>
    </source>
</evidence>
<keyword evidence="1" id="KW-1133">Transmembrane helix</keyword>
<keyword evidence="1" id="KW-0812">Transmembrane</keyword>
<keyword evidence="1" id="KW-0472">Membrane</keyword>
<proteinExistence type="predicted"/>
<reference evidence="2 3" key="1">
    <citation type="submission" date="2019-12" db="EMBL/GenBank/DDBJ databases">
        <title>Sequencing and analysis of the whole genome of Mycoplasma gallinaceum strain Peacock20181011.</title>
        <authorList>
            <person name="Liu X."/>
            <person name="Qin Z."/>
            <person name="Xu H."/>
        </authorList>
    </citation>
    <scope>NUCLEOTIDE SEQUENCE [LARGE SCALE GENOMIC DNA]</scope>
    <source>
        <strain evidence="2 3">Peacock20181011</strain>
    </source>
</reference>
<accession>A0A6H0V219</accession>
<protein>
    <submittedName>
        <fullName evidence="2">Uncharacterized protein</fullName>
    </submittedName>
</protein>
<dbReference type="RefSeq" id="WP_167845033.1">
    <property type="nucleotide sequence ID" value="NZ_CP047225.1"/>
</dbReference>
<organism evidence="2 3">
    <name type="scientific">Mycoplasmopsis gallinacea</name>
    <dbReference type="NCBI Taxonomy" id="29556"/>
    <lineage>
        <taxon>Bacteria</taxon>
        <taxon>Bacillati</taxon>
        <taxon>Mycoplasmatota</taxon>
        <taxon>Mycoplasmoidales</taxon>
        <taxon>Metamycoplasmataceae</taxon>
        <taxon>Mycoplasmopsis</taxon>
    </lineage>
</organism>